<reference evidence="3" key="2">
    <citation type="journal article" date="2022" name="Microbiol. Resour. Announc.">
        <title>Metagenome Sequencing to Explore Phylogenomics of Terrestrial Cyanobacteria.</title>
        <authorList>
            <person name="Ward R.D."/>
            <person name="Stajich J.E."/>
            <person name="Johansen J.R."/>
            <person name="Huntemann M."/>
            <person name="Clum A."/>
            <person name="Foster B."/>
            <person name="Foster B."/>
            <person name="Roux S."/>
            <person name="Palaniappan K."/>
            <person name="Varghese N."/>
            <person name="Mukherjee S."/>
            <person name="Reddy T.B.K."/>
            <person name="Daum C."/>
            <person name="Copeland A."/>
            <person name="Chen I.A."/>
            <person name="Ivanova N.N."/>
            <person name="Kyrpides N.C."/>
            <person name="Shapiro N."/>
            <person name="Eloe-Fadrosh E.A."/>
            <person name="Pietrasiak N."/>
        </authorList>
    </citation>
    <scope>NUCLEOTIDE SEQUENCE</scope>
    <source>
        <strain evidence="3">UHER 2000/2452</strain>
    </source>
</reference>
<comment type="caution">
    <text evidence="3">The sequence shown here is derived from an EMBL/GenBank/DDBJ whole genome shotgun (WGS) entry which is preliminary data.</text>
</comment>
<dbReference type="AlphaFoldDB" id="A0A951UNR3"/>
<name>A0A951UNR3_9CYAN</name>
<gene>
    <name evidence="3" type="ORF">KME15_20380</name>
</gene>
<accession>A0A951UNR3</accession>
<keyword evidence="1" id="KW-1133">Transmembrane helix</keyword>
<dbReference type="InterPro" id="IPR018677">
    <property type="entry name" value="DUF2157"/>
</dbReference>
<dbReference type="Pfam" id="PF09925">
    <property type="entry name" value="DUF2157"/>
    <property type="match status" value="1"/>
</dbReference>
<evidence type="ECO:0000313" key="4">
    <source>
        <dbReference type="Proteomes" id="UP000757435"/>
    </source>
</evidence>
<proteinExistence type="predicted"/>
<feature type="domain" description="DUF2157" evidence="2">
    <location>
        <begin position="15"/>
        <end position="176"/>
    </location>
</feature>
<protein>
    <submittedName>
        <fullName evidence="3">DUF2157 domain-containing protein</fullName>
    </submittedName>
</protein>
<reference evidence="3" key="1">
    <citation type="submission" date="2021-05" db="EMBL/GenBank/DDBJ databases">
        <authorList>
            <person name="Pietrasiak N."/>
            <person name="Ward R."/>
            <person name="Stajich J.E."/>
            <person name="Kurbessoian T."/>
        </authorList>
    </citation>
    <scope>NUCLEOTIDE SEQUENCE</scope>
    <source>
        <strain evidence="3">UHER 2000/2452</strain>
    </source>
</reference>
<feature type="transmembrane region" description="Helical" evidence="1">
    <location>
        <begin position="399"/>
        <end position="419"/>
    </location>
</feature>
<feature type="transmembrane region" description="Helical" evidence="1">
    <location>
        <begin position="373"/>
        <end position="393"/>
    </location>
</feature>
<feature type="transmembrane region" description="Helical" evidence="1">
    <location>
        <begin position="344"/>
        <end position="361"/>
    </location>
</feature>
<feature type="transmembrane region" description="Helical" evidence="1">
    <location>
        <begin position="431"/>
        <end position="447"/>
    </location>
</feature>
<feature type="transmembrane region" description="Helical" evidence="1">
    <location>
        <begin position="258"/>
        <end position="277"/>
    </location>
</feature>
<keyword evidence="1" id="KW-0812">Transmembrane</keyword>
<feature type="transmembrane region" description="Helical" evidence="1">
    <location>
        <begin position="129"/>
        <end position="148"/>
    </location>
</feature>
<keyword evidence="1" id="KW-0472">Membrane</keyword>
<dbReference type="EMBL" id="JAHHHD010000029">
    <property type="protein sequence ID" value="MBW4661041.1"/>
    <property type="molecule type" value="Genomic_DNA"/>
</dbReference>
<sequence>MVTEKFRRQLRQESEKWWSEGLIDAALYDRLSERYQLQTLEKDASNRFVTILMGLGGILLGLAVITFVAANWQAWSRGFRVTLLLSLFVGVNAAGFYLWRSPTPGISQKSASQKPGYQKPGYQKLGHGLLLLGALILGANLALMSQMFHESGDFYELLLVWGLGVAMMAHGLRLVSLGILSLILIGLGYWLGWLDWTSGQASFPLQLLVMHMPLAIALIFIPLAHWSRSRVLFGLSALLIATALVLNFMPLISWGASASGWLMTIAFTLPSALLWSYPSRWRLTRSPRSLPPTFQPDSFSPIARKLAIASLSFSLYLFSFRGGWQDFMGVSNAARSALNWQPMVDALLFSLVAGLGWLELLQEKRRSRFQEKFLNSGIIAAILGLMAGVFILHFEVHPIAPVAILIFNILLFLLAIGLIRDGLALSDRQSFWVGMSLLVLGILSRMLEYDTGLLLKSVAFALCGVGVILSGLWFERKIVTRSPH</sequence>
<feature type="transmembrane region" description="Helical" evidence="1">
    <location>
        <begin position="78"/>
        <end position="99"/>
    </location>
</feature>
<evidence type="ECO:0000313" key="3">
    <source>
        <dbReference type="EMBL" id="MBW4661041.1"/>
    </source>
</evidence>
<feature type="transmembrane region" description="Helical" evidence="1">
    <location>
        <begin position="453"/>
        <end position="474"/>
    </location>
</feature>
<feature type="transmembrane region" description="Helical" evidence="1">
    <location>
        <begin position="154"/>
        <end position="169"/>
    </location>
</feature>
<organism evidence="3 4">
    <name type="scientific">Drouetiella hepatica Uher 2000/2452</name>
    <dbReference type="NCBI Taxonomy" id="904376"/>
    <lineage>
        <taxon>Bacteria</taxon>
        <taxon>Bacillati</taxon>
        <taxon>Cyanobacteriota</taxon>
        <taxon>Cyanophyceae</taxon>
        <taxon>Oculatellales</taxon>
        <taxon>Oculatellaceae</taxon>
        <taxon>Drouetiella</taxon>
    </lineage>
</organism>
<feature type="transmembrane region" description="Helical" evidence="1">
    <location>
        <begin position="174"/>
        <end position="191"/>
    </location>
</feature>
<feature type="transmembrane region" description="Helical" evidence="1">
    <location>
        <begin position="203"/>
        <end position="224"/>
    </location>
</feature>
<evidence type="ECO:0000259" key="2">
    <source>
        <dbReference type="Pfam" id="PF09925"/>
    </source>
</evidence>
<feature type="transmembrane region" description="Helical" evidence="1">
    <location>
        <begin position="231"/>
        <end position="252"/>
    </location>
</feature>
<dbReference type="Proteomes" id="UP000757435">
    <property type="component" value="Unassembled WGS sequence"/>
</dbReference>
<feature type="transmembrane region" description="Helical" evidence="1">
    <location>
        <begin position="48"/>
        <end position="72"/>
    </location>
</feature>
<feature type="transmembrane region" description="Helical" evidence="1">
    <location>
        <begin position="306"/>
        <end position="324"/>
    </location>
</feature>
<evidence type="ECO:0000256" key="1">
    <source>
        <dbReference type="SAM" id="Phobius"/>
    </source>
</evidence>